<evidence type="ECO:0000256" key="5">
    <source>
        <dbReference type="ARBA" id="ARBA00023326"/>
    </source>
</evidence>
<keyword evidence="9" id="KW-1185">Reference proteome</keyword>
<comment type="similarity">
    <text evidence="1">Belongs to the glycosyl hydrolase 10 (cellulase F) family.</text>
</comment>
<dbReference type="Proteomes" id="UP000242188">
    <property type="component" value="Unassembled WGS sequence"/>
</dbReference>
<dbReference type="InterPro" id="IPR017853">
    <property type="entry name" value="GH"/>
</dbReference>
<dbReference type="PRINTS" id="PR00134">
    <property type="entry name" value="GLHYDRLASE10"/>
</dbReference>
<feature type="chain" id="PRO_5012171207" evidence="6">
    <location>
        <begin position="17"/>
        <end position="553"/>
    </location>
</feature>
<dbReference type="InterPro" id="IPR044846">
    <property type="entry name" value="GH10"/>
</dbReference>
<gene>
    <name evidence="8" type="ORF">KP79_PYT16471</name>
</gene>
<evidence type="ECO:0000256" key="4">
    <source>
        <dbReference type="ARBA" id="ARBA00023277"/>
    </source>
</evidence>
<evidence type="ECO:0000313" key="8">
    <source>
        <dbReference type="EMBL" id="OWF42293.1"/>
    </source>
</evidence>
<keyword evidence="2" id="KW-0677">Repeat</keyword>
<dbReference type="SUPFAM" id="SSF51445">
    <property type="entry name" value="(Trans)glycosidases"/>
    <property type="match status" value="1"/>
</dbReference>
<keyword evidence="4" id="KW-0119">Carbohydrate metabolism</keyword>
<dbReference type="OrthoDB" id="1650875at2759"/>
<feature type="signal peptide" evidence="6">
    <location>
        <begin position="1"/>
        <end position="16"/>
    </location>
</feature>
<dbReference type="EMBL" id="NEDP02005302">
    <property type="protein sequence ID" value="OWF42293.1"/>
    <property type="molecule type" value="Genomic_DNA"/>
</dbReference>
<evidence type="ECO:0000256" key="3">
    <source>
        <dbReference type="ARBA" id="ARBA00022801"/>
    </source>
</evidence>
<evidence type="ECO:0000259" key="7">
    <source>
        <dbReference type="PROSITE" id="PS51760"/>
    </source>
</evidence>
<organism evidence="8 9">
    <name type="scientific">Mizuhopecten yessoensis</name>
    <name type="common">Japanese scallop</name>
    <name type="synonym">Patinopecten yessoensis</name>
    <dbReference type="NCBI Taxonomy" id="6573"/>
    <lineage>
        <taxon>Eukaryota</taxon>
        <taxon>Metazoa</taxon>
        <taxon>Spiralia</taxon>
        <taxon>Lophotrochozoa</taxon>
        <taxon>Mollusca</taxon>
        <taxon>Bivalvia</taxon>
        <taxon>Autobranchia</taxon>
        <taxon>Pteriomorphia</taxon>
        <taxon>Pectinida</taxon>
        <taxon>Pectinoidea</taxon>
        <taxon>Pectinidae</taxon>
        <taxon>Mizuhopecten</taxon>
    </lineage>
</organism>
<dbReference type="SUPFAM" id="SSF49785">
    <property type="entry name" value="Galactose-binding domain-like"/>
    <property type="match status" value="1"/>
</dbReference>
<dbReference type="Pfam" id="PF00331">
    <property type="entry name" value="Glyco_hydro_10"/>
    <property type="match status" value="1"/>
</dbReference>
<comment type="caution">
    <text evidence="8">The sequence shown here is derived from an EMBL/GenBank/DDBJ whole genome shotgun (WGS) entry which is preliminary data.</text>
</comment>
<reference evidence="8 9" key="1">
    <citation type="journal article" date="2017" name="Nat. Ecol. Evol.">
        <title>Scallop genome provides insights into evolution of bilaterian karyotype and development.</title>
        <authorList>
            <person name="Wang S."/>
            <person name="Zhang J."/>
            <person name="Jiao W."/>
            <person name="Li J."/>
            <person name="Xun X."/>
            <person name="Sun Y."/>
            <person name="Guo X."/>
            <person name="Huan P."/>
            <person name="Dong B."/>
            <person name="Zhang L."/>
            <person name="Hu X."/>
            <person name="Sun X."/>
            <person name="Wang J."/>
            <person name="Zhao C."/>
            <person name="Wang Y."/>
            <person name="Wang D."/>
            <person name="Huang X."/>
            <person name="Wang R."/>
            <person name="Lv J."/>
            <person name="Li Y."/>
            <person name="Zhang Z."/>
            <person name="Liu B."/>
            <person name="Lu W."/>
            <person name="Hui Y."/>
            <person name="Liang J."/>
            <person name="Zhou Z."/>
            <person name="Hou R."/>
            <person name="Li X."/>
            <person name="Liu Y."/>
            <person name="Li H."/>
            <person name="Ning X."/>
            <person name="Lin Y."/>
            <person name="Zhao L."/>
            <person name="Xing Q."/>
            <person name="Dou J."/>
            <person name="Li Y."/>
            <person name="Mao J."/>
            <person name="Guo H."/>
            <person name="Dou H."/>
            <person name="Li T."/>
            <person name="Mu C."/>
            <person name="Jiang W."/>
            <person name="Fu Q."/>
            <person name="Fu X."/>
            <person name="Miao Y."/>
            <person name="Liu J."/>
            <person name="Yu Q."/>
            <person name="Li R."/>
            <person name="Liao H."/>
            <person name="Li X."/>
            <person name="Kong Y."/>
            <person name="Jiang Z."/>
            <person name="Chourrout D."/>
            <person name="Li R."/>
            <person name="Bao Z."/>
        </authorList>
    </citation>
    <scope>NUCLEOTIDE SEQUENCE [LARGE SCALE GENOMIC DNA]</scope>
    <source>
        <strain evidence="8 9">PY_sf001</strain>
    </source>
</reference>
<keyword evidence="6" id="KW-0732">Signal</keyword>
<feature type="domain" description="GH10" evidence="7">
    <location>
        <begin position="199"/>
        <end position="497"/>
    </location>
</feature>
<dbReference type="AlphaFoldDB" id="A0A210Q0L9"/>
<dbReference type="PANTHER" id="PTHR31490">
    <property type="entry name" value="GLYCOSYL HYDROLASE"/>
    <property type="match status" value="1"/>
</dbReference>
<sequence>MDVVLLVLLCVALTNGATELLKNPDFESTSFTGNWVCQGCTLSSSSDSYHGHHSAKITHRQQKWAGLAQTINVSPGNRYVFSAHVKLLNMARGHMFHKLEVMVKETIHGHDEYHDAGDSPKMRTDSGWTEIGFDFKVPQNVHQLYVYLQIAEPEVNYLVDAASVKVLPYDANWKSEANSRINSIRKAPITVNLHNLQGSGYQVEIQQTKSKFAFGSVVSASKIVDSSHHAYQQFFYDNFEWSVLENALKWRPMEWSQGHPNLDKPMVAVQALQSKGIKVRGHNMFWGTQGTHPDWLDGMGHSTLIQAMHTHINDVISRTRGSLEHWDVYNENLHGMYFEEHTGHPNITKEMFNWIHQAEPGVKLFLNEYAVASSSQMTTAYKQQAEELKNAGIPLYGIGIQCHTNSHMDITSLKYRLDKIAEAGLPIWITEFTVNEANEGLKADALENMLTLFMSHPAVEGVLLWGFWDGQLWLPNSALATGSNVQPNAAGRRYQQLFHHTWRTHVTKSVTGSTVHATGFMGDYTLLVKHNGQTVQTKSFTLDNGGHTVTVNL</sequence>
<dbReference type="PROSITE" id="PS51760">
    <property type="entry name" value="GH10_2"/>
    <property type="match status" value="1"/>
</dbReference>
<evidence type="ECO:0000313" key="9">
    <source>
        <dbReference type="Proteomes" id="UP000242188"/>
    </source>
</evidence>
<dbReference type="PANTHER" id="PTHR31490:SF1">
    <property type="entry name" value="ENDO-1,4-BETA-XYLANASE 1"/>
    <property type="match status" value="1"/>
</dbReference>
<accession>A0A210Q0L9</accession>
<dbReference type="InterPro" id="IPR003305">
    <property type="entry name" value="CenC_carb-bd"/>
</dbReference>
<dbReference type="SMART" id="SM00633">
    <property type="entry name" value="Glyco_10"/>
    <property type="match status" value="1"/>
</dbReference>
<dbReference type="Gene3D" id="3.20.20.80">
    <property type="entry name" value="Glycosidases"/>
    <property type="match status" value="1"/>
</dbReference>
<keyword evidence="5" id="KW-0624">Polysaccharide degradation</keyword>
<dbReference type="GO" id="GO:0000272">
    <property type="term" value="P:polysaccharide catabolic process"/>
    <property type="evidence" value="ECO:0007669"/>
    <property type="project" value="UniProtKB-KW"/>
</dbReference>
<evidence type="ECO:0000256" key="1">
    <source>
        <dbReference type="ARBA" id="ARBA00007495"/>
    </source>
</evidence>
<proteinExistence type="inferred from homology"/>
<dbReference type="Pfam" id="PF02018">
    <property type="entry name" value="CBM_4_9"/>
    <property type="match status" value="1"/>
</dbReference>
<protein>
    <submittedName>
        <fullName evidence="8">Exoglucanase XynX</fullName>
    </submittedName>
</protein>
<dbReference type="Gene3D" id="2.60.120.260">
    <property type="entry name" value="Galactose-binding domain-like"/>
    <property type="match status" value="1"/>
</dbReference>
<name>A0A210Q0L9_MIZYE</name>
<dbReference type="GO" id="GO:0031176">
    <property type="term" value="F:endo-1,4-beta-xylanase activity"/>
    <property type="evidence" value="ECO:0007669"/>
    <property type="project" value="UniProtKB-ARBA"/>
</dbReference>
<dbReference type="InterPro" id="IPR008979">
    <property type="entry name" value="Galactose-bd-like_sf"/>
</dbReference>
<evidence type="ECO:0000256" key="6">
    <source>
        <dbReference type="SAM" id="SignalP"/>
    </source>
</evidence>
<dbReference type="InterPro" id="IPR001000">
    <property type="entry name" value="GH10_dom"/>
</dbReference>
<keyword evidence="3" id="KW-0378">Hydrolase</keyword>
<evidence type="ECO:0000256" key="2">
    <source>
        <dbReference type="ARBA" id="ARBA00022737"/>
    </source>
</evidence>